<evidence type="ECO:0000313" key="2">
    <source>
        <dbReference type="Proteomes" id="UP001172083"/>
    </source>
</evidence>
<dbReference type="InterPro" id="IPR010869">
    <property type="entry name" value="DUF1501"/>
</dbReference>
<evidence type="ECO:0000313" key="1">
    <source>
        <dbReference type="EMBL" id="MDN5214496.1"/>
    </source>
</evidence>
<dbReference type="Proteomes" id="UP001172083">
    <property type="component" value="Unassembled WGS sequence"/>
</dbReference>
<dbReference type="RefSeq" id="WP_346759829.1">
    <property type="nucleotide sequence ID" value="NZ_JAUJEB010000004.1"/>
</dbReference>
<dbReference type="EMBL" id="JAUJEB010000004">
    <property type="protein sequence ID" value="MDN5214496.1"/>
    <property type="molecule type" value="Genomic_DNA"/>
</dbReference>
<dbReference type="PANTHER" id="PTHR43737:SF1">
    <property type="entry name" value="DUF1501 DOMAIN-CONTAINING PROTEIN"/>
    <property type="match status" value="1"/>
</dbReference>
<dbReference type="PANTHER" id="PTHR43737">
    <property type="entry name" value="BLL7424 PROTEIN"/>
    <property type="match status" value="1"/>
</dbReference>
<accession>A0ABT8LBT3</accession>
<organism evidence="1 2">
    <name type="scientific">Agaribacillus aureus</name>
    <dbReference type="NCBI Taxonomy" id="3051825"/>
    <lineage>
        <taxon>Bacteria</taxon>
        <taxon>Pseudomonadati</taxon>
        <taxon>Bacteroidota</taxon>
        <taxon>Cytophagia</taxon>
        <taxon>Cytophagales</taxon>
        <taxon>Splendidivirgaceae</taxon>
        <taxon>Agaribacillus</taxon>
    </lineage>
</organism>
<proteinExistence type="predicted"/>
<comment type="caution">
    <text evidence="1">The sequence shown here is derived from an EMBL/GenBank/DDBJ whole genome shotgun (WGS) entry which is preliminary data.</text>
</comment>
<dbReference type="Gene3D" id="3.40.720.10">
    <property type="entry name" value="Alkaline Phosphatase, subunit A"/>
    <property type="match status" value="1"/>
</dbReference>
<keyword evidence="2" id="KW-1185">Reference proteome</keyword>
<dbReference type="Pfam" id="PF07394">
    <property type="entry name" value="DUF1501"/>
    <property type="match status" value="1"/>
</dbReference>
<dbReference type="SUPFAM" id="SSF53649">
    <property type="entry name" value="Alkaline phosphatase-like"/>
    <property type="match status" value="1"/>
</dbReference>
<protein>
    <submittedName>
        <fullName evidence="1">DUF1501 domain-containing protein</fullName>
    </submittedName>
</protein>
<name>A0ABT8LBT3_9BACT</name>
<gene>
    <name evidence="1" type="ORF">QQ020_20615</name>
</gene>
<dbReference type="InterPro" id="IPR017850">
    <property type="entry name" value="Alkaline_phosphatase_core_sf"/>
</dbReference>
<sequence>MKFPDLKKAHEHPELKRGLEVNRRHFLTKAGFGIGGIALSSLSSPLQLLGQVGKTVNANIENGMSKLPHFAPRVKRVIYLFQSGGPSQLDLFDHKPTLNKMNGEELPDSVRKGQRVTGMTAGQKSFPLAGAQFSFQRYGSSGSLISELLPYTAQITDDLCFIKTMHTDAINHDPAITFFQTGSQQPGRPCIGSWLSYGLGSANKNLPEFCVLLSNGSGRLRAQPLYSRLWGSGFLPSLHQGVQFRSGKDPVLYLNNPPGVSAETRRSSLDYYKKIQEMRHQTEQDPEIQSRIAQYEMAYRMQTSVPDVMNVSNEPAHIYDMYGPESKIPGTYAANCLLARRLAEEGVNFIQLYHRGWDQHGHLPKEIRGQCRDTDQPSAALVQDLKQRGLLEDTLIVWGGEFGRTNYSQGALTKTDYGRDHHPRCFTIWMAGAGIKKGFSYGETDEFGYNIVNNPVHVHDFQATLLHLLGFDHERLVFKHQGRRYRLTDVHGHVVKDILS</sequence>
<reference evidence="1" key="1">
    <citation type="submission" date="2023-06" db="EMBL/GenBank/DDBJ databases">
        <title>Genomic of Agaribacillus aureum.</title>
        <authorList>
            <person name="Wang G."/>
        </authorList>
    </citation>
    <scope>NUCLEOTIDE SEQUENCE</scope>
    <source>
        <strain evidence="1">BMA12</strain>
    </source>
</reference>